<evidence type="ECO:0000313" key="5">
    <source>
        <dbReference type="Proteomes" id="UP001140217"/>
    </source>
</evidence>
<dbReference type="OrthoDB" id="10258877at2759"/>
<protein>
    <submittedName>
        <fullName evidence="4">KxDL motif-containing protein 1</fullName>
    </submittedName>
</protein>
<comment type="similarity">
    <text evidence="1">Belongs to the KXD1 family.</text>
</comment>
<dbReference type="PANTHER" id="PTHR13511:SF0">
    <property type="entry name" value="KXDL MOTIF-CONTAINING PROTEIN 1"/>
    <property type="match status" value="1"/>
</dbReference>
<dbReference type="InterPro" id="IPR039843">
    <property type="entry name" value="KXD1-like"/>
</dbReference>
<gene>
    <name evidence="4" type="primary">KXD1</name>
    <name evidence="4" type="ORF">H4R18_005563</name>
</gene>
<evidence type="ECO:0000313" key="4">
    <source>
        <dbReference type="EMBL" id="KAJ2776655.1"/>
    </source>
</evidence>
<evidence type="ECO:0000256" key="1">
    <source>
        <dbReference type="ARBA" id="ARBA00005913"/>
    </source>
</evidence>
<dbReference type="GO" id="GO:0032418">
    <property type="term" value="P:lysosome localization"/>
    <property type="evidence" value="ECO:0007669"/>
    <property type="project" value="TreeGrafter"/>
</dbReference>
<dbReference type="InterPro" id="IPR019371">
    <property type="entry name" value="KxDL_dom"/>
</dbReference>
<feature type="region of interest" description="Disordered" evidence="2">
    <location>
        <begin position="1"/>
        <end position="27"/>
    </location>
</feature>
<proteinExistence type="inferred from homology"/>
<dbReference type="Proteomes" id="UP001140217">
    <property type="component" value="Unassembled WGS sequence"/>
</dbReference>
<organism evidence="4 5">
    <name type="scientific">Coemansia javaensis</name>
    <dbReference type="NCBI Taxonomy" id="2761396"/>
    <lineage>
        <taxon>Eukaryota</taxon>
        <taxon>Fungi</taxon>
        <taxon>Fungi incertae sedis</taxon>
        <taxon>Zoopagomycota</taxon>
        <taxon>Kickxellomycotina</taxon>
        <taxon>Kickxellomycetes</taxon>
        <taxon>Kickxellales</taxon>
        <taxon>Kickxellaceae</taxon>
        <taxon>Coemansia</taxon>
    </lineage>
</organism>
<dbReference type="GO" id="GO:0099078">
    <property type="term" value="C:BORC complex"/>
    <property type="evidence" value="ECO:0007669"/>
    <property type="project" value="TreeGrafter"/>
</dbReference>
<feature type="compositionally biased region" description="Polar residues" evidence="2">
    <location>
        <begin position="1"/>
        <end position="14"/>
    </location>
</feature>
<dbReference type="EMBL" id="JANBUL010000344">
    <property type="protein sequence ID" value="KAJ2776655.1"/>
    <property type="molecule type" value="Genomic_DNA"/>
</dbReference>
<reference evidence="4" key="1">
    <citation type="submission" date="2022-07" db="EMBL/GenBank/DDBJ databases">
        <title>Phylogenomic reconstructions and comparative analyses of Kickxellomycotina fungi.</title>
        <authorList>
            <person name="Reynolds N.K."/>
            <person name="Stajich J.E."/>
            <person name="Barry K."/>
            <person name="Grigoriev I.V."/>
            <person name="Crous P."/>
            <person name="Smith M.E."/>
        </authorList>
    </citation>
    <scope>NUCLEOTIDE SEQUENCE</scope>
    <source>
        <strain evidence="4">NBRC 105414</strain>
    </source>
</reference>
<keyword evidence="5" id="KW-1185">Reference proteome</keyword>
<evidence type="ECO:0000259" key="3">
    <source>
        <dbReference type="Pfam" id="PF10241"/>
    </source>
</evidence>
<dbReference type="AlphaFoldDB" id="A0A9W8H4R5"/>
<comment type="caution">
    <text evidence="4">The sequence shown here is derived from an EMBL/GenBank/DDBJ whole genome shotgun (WGS) entry which is preliminary data.</text>
</comment>
<name>A0A9W8H4R5_9FUNG</name>
<feature type="domain" description="KxDL" evidence="3">
    <location>
        <begin position="32"/>
        <end position="108"/>
    </location>
</feature>
<dbReference type="PANTHER" id="PTHR13511">
    <property type="entry name" value="KXDL MOTIF-CONTAINING PROTEIN 1"/>
    <property type="match status" value="1"/>
</dbReference>
<evidence type="ECO:0000256" key="2">
    <source>
        <dbReference type="SAM" id="MobiDB-lite"/>
    </source>
</evidence>
<sequence>MDAGTTENAEATASTPPPGAIPGPMPGLPVLDVTKVLKSQGEQLDIYRRLLETLAESEQESAALLPELSKSLAAHTGTLSQLKDDLQDVFTRIRALKAHFQKKHPDAFDYVQSLHVKELDDDEDGDDGGTAG</sequence>
<accession>A0A9W8H4R5</accession>
<dbReference type="Pfam" id="PF10241">
    <property type="entry name" value="KxDL"/>
    <property type="match status" value="1"/>
</dbReference>
<feature type="compositionally biased region" description="Pro residues" evidence="2">
    <location>
        <begin position="15"/>
        <end position="27"/>
    </location>
</feature>